<dbReference type="Gene3D" id="2.40.180.10">
    <property type="entry name" value="Catalase core domain"/>
    <property type="match status" value="1"/>
</dbReference>
<comment type="function">
    <text evidence="7">Has an organic peroxide-dependent peroxidase activity.</text>
</comment>
<dbReference type="Gene3D" id="1.20.1280.120">
    <property type="match status" value="1"/>
</dbReference>
<sequence>MNRPRRGVNTAVNRRSVLVGLGAVGAFLALDLGAVAYANKWIGSGETRKTFLDGFLSVYGRQLGFRKNHAKGVVVTGYFESNGSGGQLSRAAVFQQGQVPVVGRFSLAGGDPHVADTPGAARGLGLAFGFPGSGQWRTAMLNLPVFPDNSARGFYDRLLASKVVPGTKQPDPAVMKAFLTAHPETAAAMAIIKTHPPSAGFADSTFRGLNTFYFVDDAGHRSAVRWSLVPQQGAPAPRSGDANGLFDAVVRQLRDGPLRWRLLVTVAEPGDPLTDPTLPWPDNRRSVEVGTLTLTSAATEAPGNARDINFDPLVLPDGIEPSDDPLLSARSDVYAASYRQRTGEPTSPSAVQVSEVGA</sequence>
<dbReference type="PROSITE" id="PS51318">
    <property type="entry name" value="TAT"/>
    <property type="match status" value="1"/>
</dbReference>
<evidence type="ECO:0000256" key="7">
    <source>
        <dbReference type="PIRNR" id="PIRNR000296"/>
    </source>
</evidence>
<evidence type="ECO:0000313" key="13">
    <source>
        <dbReference type="Proteomes" id="UP000022835"/>
    </source>
</evidence>
<dbReference type="GO" id="GO:0005737">
    <property type="term" value="C:cytoplasm"/>
    <property type="evidence" value="ECO:0007669"/>
    <property type="project" value="TreeGrafter"/>
</dbReference>
<dbReference type="InterPro" id="IPR024168">
    <property type="entry name" value="Catalase_SrpA-type_pred"/>
</dbReference>
<evidence type="ECO:0000256" key="6">
    <source>
        <dbReference type="ARBA" id="ARBA00023004"/>
    </source>
</evidence>
<keyword evidence="2 7" id="KW-0575">Peroxidase</keyword>
<accession>A0A064CBF2</accession>
<comment type="caution">
    <text evidence="12">The sequence shown here is derived from an EMBL/GenBank/DDBJ whole genome shotgun (WGS) entry which is preliminary data.</text>
</comment>
<dbReference type="Proteomes" id="UP000022835">
    <property type="component" value="Unassembled WGS sequence"/>
</dbReference>
<dbReference type="OrthoDB" id="255727at2"/>
<dbReference type="InterPro" id="IPR011614">
    <property type="entry name" value="Catalase_core"/>
</dbReference>
<feature type="binding site" description="axial binding residue" evidence="9">
    <location>
        <position position="334"/>
    </location>
    <ligand>
        <name>heme</name>
        <dbReference type="ChEBI" id="CHEBI:30413"/>
    </ligand>
    <ligandPart>
        <name>Fe</name>
        <dbReference type="ChEBI" id="CHEBI:18248"/>
    </ligandPart>
</feature>
<feature type="region of interest" description="Disordered" evidence="10">
    <location>
        <begin position="338"/>
        <end position="358"/>
    </location>
</feature>
<dbReference type="InterPro" id="IPR018028">
    <property type="entry name" value="Catalase"/>
</dbReference>
<evidence type="ECO:0000313" key="12">
    <source>
        <dbReference type="EMBL" id="KDE97665.1"/>
    </source>
</evidence>
<evidence type="ECO:0000256" key="9">
    <source>
        <dbReference type="PIRSR" id="PIRSR000296-2"/>
    </source>
</evidence>
<keyword evidence="6 7" id="KW-0408">Iron</keyword>
<organism evidence="12 13">
    <name type="scientific">Mycolicibacterium aromaticivorans JS19b1 = JCM 16368</name>
    <dbReference type="NCBI Taxonomy" id="1440774"/>
    <lineage>
        <taxon>Bacteria</taxon>
        <taxon>Bacillati</taxon>
        <taxon>Actinomycetota</taxon>
        <taxon>Actinomycetes</taxon>
        <taxon>Mycobacteriales</taxon>
        <taxon>Mycobacteriaceae</taxon>
        <taxon>Mycolicibacterium</taxon>
    </lineage>
</organism>
<evidence type="ECO:0000256" key="5">
    <source>
        <dbReference type="ARBA" id="ARBA00023002"/>
    </source>
</evidence>
<dbReference type="GO" id="GO:0042744">
    <property type="term" value="P:hydrogen peroxide catabolic process"/>
    <property type="evidence" value="ECO:0007669"/>
    <property type="project" value="TreeGrafter"/>
</dbReference>
<keyword evidence="13" id="KW-1185">Reference proteome</keyword>
<protein>
    <recommendedName>
        <fullName evidence="7">Catalase-related peroxidase</fullName>
        <ecNumber evidence="7">1.11.1.-</ecNumber>
    </recommendedName>
</protein>
<dbReference type="EMBL" id="JALN02000001">
    <property type="protein sequence ID" value="KDE97665.1"/>
    <property type="molecule type" value="Genomic_DNA"/>
</dbReference>
<dbReference type="PANTHER" id="PTHR11465">
    <property type="entry name" value="CATALASE"/>
    <property type="match status" value="1"/>
</dbReference>
<evidence type="ECO:0000256" key="8">
    <source>
        <dbReference type="PIRSR" id="PIRSR000296-1"/>
    </source>
</evidence>
<dbReference type="PIRSF" id="PIRSF000296">
    <property type="entry name" value="SrpA"/>
    <property type="match status" value="1"/>
</dbReference>
<dbReference type="GO" id="GO:0020037">
    <property type="term" value="F:heme binding"/>
    <property type="evidence" value="ECO:0007669"/>
    <property type="project" value="InterPro"/>
</dbReference>
<dbReference type="eggNOG" id="COG0753">
    <property type="taxonomic scope" value="Bacteria"/>
</dbReference>
<comment type="cofactor">
    <cofactor evidence="7">
        <name>heme</name>
        <dbReference type="ChEBI" id="CHEBI:30413"/>
    </cofactor>
</comment>
<comment type="similarity">
    <text evidence="1 7">Belongs to the catalase family.</text>
</comment>
<dbReference type="GO" id="GO:0046872">
    <property type="term" value="F:metal ion binding"/>
    <property type="evidence" value="ECO:0007669"/>
    <property type="project" value="UniProtKB-KW"/>
</dbReference>
<keyword evidence="3 7" id="KW-0349">Heme</keyword>
<dbReference type="GO" id="GO:0004096">
    <property type="term" value="F:catalase activity"/>
    <property type="evidence" value="ECO:0007669"/>
    <property type="project" value="InterPro"/>
</dbReference>
<dbReference type="RefSeq" id="WP_036338241.1">
    <property type="nucleotide sequence ID" value="NZ_JALN02000001.1"/>
</dbReference>
<keyword evidence="4 7" id="KW-0479">Metal-binding</keyword>
<evidence type="ECO:0000256" key="1">
    <source>
        <dbReference type="ARBA" id="ARBA00005329"/>
    </source>
</evidence>
<dbReference type="STRING" id="1440774.Y900_001620"/>
<evidence type="ECO:0000259" key="11">
    <source>
        <dbReference type="SMART" id="SM01060"/>
    </source>
</evidence>
<dbReference type="InterPro" id="IPR006311">
    <property type="entry name" value="TAT_signal"/>
</dbReference>
<dbReference type="EC" id="1.11.1.-" evidence="7"/>
<evidence type="ECO:0000256" key="4">
    <source>
        <dbReference type="ARBA" id="ARBA00022723"/>
    </source>
</evidence>
<gene>
    <name evidence="12" type="ORF">Y900_001620</name>
</gene>
<dbReference type="AlphaFoldDB" id="A0A064CBF2"/>
<evidence type="ECO:0000256" key="10">
    <source>
        <dbReference type="SAM" id="MobiDB-lite"/>
    </source>
</evidence>
<keyword evidence="5 7" id="KW-0560">Oxidoreductase</keyword>
<dbReference type="PRINTS" id="PR00067">
    <property type="entry name" value="CATALASE"/>
</dbReference>
<dbReference type="GO" id="GO:0042542">
    <property type="term" value="P:response to hydrogen peroxide"/>
    <property type="evidence" value="ECO:0007669"/>
    <property type="project" value="TreeGrafter"/>
</dbReference>
<dbReference type="SUPFAM" id="SSF56634">
    <property type="entry name" value="Heme-dependent catalase-like"/>
    <property type="match status" value="1"/>
</dbReference>
<dbReference type="PANTHER" id="PTHR11465:SF9">
    <property type="entry name" value="CATALASE"/>
    <property type="match status" value="1"/>
</dbReference>
<dbReference type="CDD" id="cd08153">
    <property type="entry name" value="srpA_like"/>
    <property type="match status" value="1"/>
</dbReference>
<evidence type="ECO:0000256" key="3">
    <source>
        <dbReference type="ARBA" id="ARBA00022617"/>
    </source>
</evidence>
<evidence type="ECO:0000256" key="2">
    <source>
        <dbReference type="ARBA" id="ARBA00022559"/>
    </source>
</evidence>
<dbReference type="PROSITE" id="PS51402">
    <property type="entry name" value="CATALASE_3"/>
    <property type="match status" value="1"/>
</dbReference>
<reference evidence="12" key="1">
    <citation type="submission" date="2014-05" db="EMBL/GenBank/DDBJ databases">
        <title>Genome sequence of Mycobacterium aromaticivorans strain JS19b1T (= DSM 45407T).</title>
        <authorList>
            <person name="Kwak Y."/>
            <person name="Park G.-S."/>
            <person name="Li Q.X."/>
            <person name="Lee S.-E."/>
            <person name="Shin J.-H."/>
        </authorList>
    </citation>
    <scope>NUCLEOTIDE SEQUENCE [LARGE SCALE GENOMIC DNA]</scope>
    <source>
        <strain evidence="12">JS19b1</strain>
    </source>
</reference>
<dbReference type="InterPro" id="IPR020835">
    <property type="entry name" value="Catalase_sf"/>
</dbReference>
<proteinExistence type="inferred from homology"/>
<dbReference type="SMART" id="SM01060">
    <property type="entry name" value="Catalase"/>
    <property type="match status" value="1"/>
</dbReference>
<dbReference type="Pfam" id="PF00199">
    <property type="entry name" value="Catalase"/>
    <property type="match status" value="1"/>
</dbReference>
<feature type="domain" description="Catalase core" evidence="11">
    <location>
        <begin position="29"/>
        <end position="355"/>
    </location>
</feature>
<feature type="active site" evidence="8">
    <location>
        <position position="69"/>
    </location>
</feature>
<name>A0A064CBF2_9MYCO</name>
<feature type="compositionally biased region" description="Polar residues" evidence="10">
    <location>
        <begin position="339"/>
        <end position="352"/>
    </location>
</feature>